<feature type="compositionally biased region" description="Low complexity" evidence="1">
    <location>
        <begin position="19"/>
        <end position="31"/>
    </location>
</feature>
<gene>
    <name evidence="2" type="ORF">GCM10011594_28640</name>
</gene>
<dbReference type="InterPro" id="IPR033437">
    <property type="entry name" value="DUF5130"/>
</dbReference>
<evidence type="ECO:0000313" key="3">
    <source>
        <dbReference type="Proteomes" id="UP000655208"/>
    </source>
</evidence>
<accession>A0A917T1X3</accession>
<dbReference type="Pfam" id="PF17174">
    <property type="entry name" value="DUF5130"/>
    <property type="match status" value="1"/>
</dbReference>
<sequence>MATGEVATRSGSSPALQDRQPGVRRPPVGPQGFADLPFDAQQLDLLDGVIAEAEQTTGLRFSVYLGEMDAGAGDTRAFAVDLLRGLGHDAPAAVLLAVSPGQRAVEIVTGALAARRISDRAARLAVISVVSSAKDGDLLGALTNGVRTLADQAGALPQRSSW</sequence>
<evidence type="ECO:0000256" key="1">
    <source>
        <dbReference type="SAM" id="MobiDB-lite"/>
    </source>
</evidence>
<dbReference type="Proteomes" id="UP000655208">
    <property type="component" value="Unassembled WGS sequence"/>
</dbReference>
<dbReference type="Gene3D" id="3.10.310.50">
    <property type="match status" value="1"/>
</dbReference>
<dbReference type="EMBL" id="BMNA01000005">
    <property type="protein sequence ID" value="GGM06912.1"/>
    <property type="molecule type" value="Genomic_DNA"/>
</dbReference>
<reference evidence="2" key="1">
    <citation type="journal article" date="2014" name="Int. J. Syst. Evol. Microbiol.">
        <title>Complete genome sequence of Corynebacterium casei LMG S-19264T (=DSM 44701T), isolated from a smear-ripened cheese.</title>
        <authorList>
            <consortium name="US DOE Joint Genome Institute (JGI-PGF)"/>
            <person name="Walter F."/>
            <person name="Albersmeier A."/>
            <person name="Kalinowski J."/>
            <person name="Ruckert C."/>
        </authorList>
    </citation>
    <scope>NUCLEOTIDE SEQUENCE</scope>
    <source>
        <strain evidence="2">CGMCC 4.7308</strain>
    </source>
</reference>
<dbReference type="RefSeq" id="WP_188942613.1">
    <property type="nucleotide sequence ID" value="NZ_BMNA01000005.1"/>
</dbReference>
<evidence type="ECO:0008006" key="4">
    <source>
        <dbReference type="Google" id="ProtNLM"/>
    </source>
</evidence>
<protein>
    <recommendedName>
        <fullName evidence="4">DUF5130 family protein</fullName>
    </recommendedName>
</protein>
<keyword evidence="3" id="KW-1185">Reference proteome</keyword>
<organism evidence="2 3">
    <name type="scientific">Nakamurella endophytica</name>
    <dbReference type="NCBI Taxonomy" id="1748367"/>
    <lineage>
        <taxon>Bacteria</taxon>
        <taxon>Bacillati</taxon>
        <taxon>Actinomycetota</taxon>
        <taxon>Actinomycetes</taxon>
        <taxon>Nakamurellales</taxon>
        <taxon>Nakamurellaceae</taxon>
        <taxon>Nakamurella</taxon>
    </lineage>
</organism>
<reference evidence="2" key="2">
    <citation type="submission" date="2020-09" db="EMBL/GenBank/DDBJ databases">
        <authorList>
            <person name="Sun Q."/>
            <person name="Zhou Y."/>
        </authorList>
    </citation>
    <scope>NUCLEOTIDE SEQUENCE</scope>
    <source>
        <strain evidence="2">CGMCC 4.7308</strain>
    </source>
</reference>
<comment type="caution">
    <text evidence="2">The sequence shown here is derived from an EMBL/GenBank/DDBJ whole genome shotgun (WGS) entry which is preliminary data.</text>
</comment>
<dbReference type="AlphaFoldDB" id="A0A917T1X3"/>
<feature type="region of interest" description="Disordered" evidence="1">
    <location>
        <begin position="1"/>
        <end position="31"/>
    </location>
</feature>
<name>A0A917T1X3_9ACTN</name>
<evidence type="ECO:0000313" key="2">
    <source>
        <dbReference type="EMBL" id="GGM06912.1"/>
    </source>
</evidence>
<proteinExistence type="predicted"/>